<keyword evidence="6" id="KW-0946">Virion</keyword>
<dbReference type="Pfam" id="PF01041">
    <property type="entry name" value="DegT_DnrJ_EryC1"/>
    <property type="match status" value="1"/>
</dbReference>
<dbReference type="InterPro" id="IPR015424">
    <property type="entry name" value="PyrdxlP-dep_Trfase"/>
</dbReference>
<reference evidence="6" key="1">
    <citation type="journal article" date="2014" name="Int. J. Syst. Evol. Microbiol.">
        <title>Complete genome sequence of Corynebacterium casei LMG S-19264T (=DSM 44701T), isolated from a smear-ripened cheese.</title>
        <authorList>
            <consortium name="US DOE Joint Genome Institute (JGI-PGF)"/>
            <person name="Walter F."/>
            <person name="Albersmeier A."/>
            <person name="Kalinowski J."/>
            <person name="Ruckert C."/>
        </authorList>
    </citation>
    <scope>NUCLEOTIDE SEQUENCE</scope>
    <source>
        <strain evidence="6">CGMCC 1.15758</strain>
    </source>
</reference>
<gene>
    <name evidence="6" type="ORF">GCM10010995_19180</name>
</gene>
<dbReference type="InterPro" id="IPR015421">
    <property type="entry name" value="PyrdxlP-dep_Trfase_major"/>
</dbReference>
<comment type="similarity">
    <text evidence="2 5">Belongs to the DegT/DnrJ/EryC1 family.</text>
</comment>
<proteinExistence type="inferred from homology"/>
<dbReference type="GO" id="GO:0000271">
    <property type="term" value="P:polysaccharide biosynthetic process"/>
    <property type="evidence" value="ECO:0007669"/>
    <property type="project" value="TreeGrafter"/>
</dbReference>
<evidence type="ECO:0000256" key="2">
    <source>
        <dbReference type="ARBA" id="ARBA00037999"/>
    </source>
</evidence>
<organism evidence="6 7">
    <name type="scientific">Cysteiniphilum litorale</name>
    <dbReference type="NCBI Taxonomy" id="2056700"/>
    <lineage>
        <taxon>Bacteria</taxon>
        <taxon>Pseudomonadati</taxon>
        <taxon>Pseudomonadota</taxon>
        <taxon>Gammaproteobacteria</taxon>
        <taxon>Thiotrichales</taxon>
        <taxon>Fastidiosibacteraceae</taxon>
        <taxon>Cysteiniphilum</taxon>
    </lineage>
</organism>
<sequence length="384" mass="42903">MRDTFLPFAKPSISEDAIADVVESLRSGWLTTGPKLKKFESMLQEYHNAPHALCLNSATAGLHLALLALDLKPEDEVITTPMTFAATLNVIEIVGAKVKLVDVERDTYNIDVTKIEAAITPNTKVIMPVHFAGLPVDLDPIYALAQKYNLTVIEDAAHSIGAEYKGKKLGTFGDMQVFSFHPNKNMTTGEGGCVVTRDDAIAKHISLTRFHGMDREAWNRFGKEGSAHYQIVYPGFKYNMMDLQAALGIHQLPALDGFIEKRTQLAKRYYEKLANFNALILPKAPQFEHKHAWHLFAPTLNTQVVKITRDELMTQLKQHNIGCGVHYEAAHLYPYYANKYGFKKGDFPNAEEIGANVISLPLFPDMTFAEQDDVLDALNKILRA</sequence>
<evidence type="ECO:0000256" key="3">
    <source>
        <dbReference type="PIRSR" id="PIRSR000390-1"/>
    </source>
</evidence>
<accession>A0A8J2Z5J5</accession>
<evidence type="ECO:0000313" key="7">
    <source>
        <dbReference type="Proteomes" id="UP000636949"/>
    </source>
</evidence>
<dbReference type="SUPFAM" id="SSF53383">
    <property type="entry name" value="PLP-dependent transferases"/>
    <property type="match status" value="1"/>
</dbReference>
<feature type="modified residue" description="N6-(pyridoxal phosphate)lysine" evidence="4">
    <location>
        <position position="184"/>
    </location>
</feature>
<keyword evidence="7" id="KW-1185">Reference proteome</keyword>
<dbReference type="InterPro" id="IPR000653">
    <property type="entry name" value="DegT/StrS_aminotransferase"/>
</dbReference>
<dbReference type="PANTHER" id="PTHR30244">
    <property type="entry name" value="TRANSAMINASE"/>
    <property type="match status" value="1"/>
</dbReference>
<evidence type="ECO:0000313" key="6">
    <source>
        <dbReference type="EMBL" id="GGG01882.1"/>
    </source>
</evidence>
<dbReference type="Gene3D" id="3.40.640.10">
    <property type="entry name" value="Type I PLP-dependent aspartate aminotransferase-like (Major domain)"/>
    <property type="match status" value="1"/>
</dbReference>
<feature type="active site" description="Proton acceptor" evidence="3">
    <location>
        <position position="184"/>
    </location>
</feature>
<keyword evidence="1 4" id="KW-0663">Pyridoxal phosphate</keyword>
<dbReference type="GO" id="GO:0030170">
    <property type="term" value="F:pyridoxal phosphate binding"/>
    <property type="evidence" value="ECO:0007669"/>
    <property type="project" value="TreeGrafter"/>
</dbReference>
<dbReference type="Proteomes" id="UP000636949">
    <property type="component" value="Unassembled WGS sequence"/>
</dbReference>
<dbReference type="CDD" id="cd00616">
    <property type="entry name" value="AHBA_syn"/>
    <property type="match status" value="1"/>
</dbReference>
<name>A0A8J2Z5J5_9GAMM</name>
<dbReference type="Gene3D" id="3.90.1150.10">
    <property type="entry name" value="Aspartate Aminotransferase, domain 1"/>
    <property type="match status" value="1"/>
</dbReference>
<evidence type="ECO:0000256" key="5">
    <source>
        <dbReference type="RuleBase" id="RU004508"/>
    </source>
</evidence>
<comment type="caution">
    <text evidence="6">The sequence shown here is derived from an EMBL/GenBank/DDBJ whole genome shotgun (WGS) entry which is preliminary data.</text>
</comment>
<dbReference type="InterPro" id="IPR015422">
    <property type="entry name" value="PyrdxlP-dep_Trfase_small"/>
</dbReference>
<protein>
    <submittedName>
        <fullName evidence="6">Spore coat protein</fullName>
    </submittedName>
</protein>
<dbReference type="AlphaFoldDB" id="A0A8J2Z5J5"/>
<dbReference type="RefSeq" id="WP_117003243.1">
    <property type="nucleotide sequence ID" value="NZ_BMJS01000023.1"/>
</dbReference>
<dbReference type="PIRSF" id="PIRSF000390">
    <property type="entry name" value="PLP_StrS"/>
    <property type="match status" value="1"/>
</dbReference>
<keyword evidence="6" id="KW-0167">Capsid protein</keyword>
<reference evidence="6" key="2">
    <citation type="submission" date="2020-09" db="EMBL/GenBank/DDBJ databases">
        <authorList>
            <person name="Sun Q."/>
            <person name="Zhou Y."/>
        </authorList>
    </citation>
    <scope>NUCLEOTIDE SEQUENCE</scope>
    <source>
        <strain evidence="6">CGMCC 1.15758</strain>
    </source>
</reference>
<evidence type="ECO:0000256" key="1">
    <source>
        <dbReference type="ARBA" id="ARBA00022898"/>
    </source>
</evidence>
<evidence type="ECO:0000256" key="4">
    <source>
        <dbReference type="PIRSR" id="PIRSR000390-2"/>
    </source>
</evidence>
<dbReference type="PANTHER" id="PTHR30244:SF34">
    <property type="entry name" value="DTDP-4-AMINO-4,6-DIDEOXYGALACTOSE TRANSAMINASE"/>
    <property type="match status" value="1"/>
</dbReference>
<dbReference type="EMBL" id="BMJS01000023">
    <property type="protein sequence ID" value="GGG01882.1"/>
    <property type="molecule type" value="Genomic_DNA"/>
</dbReference>
<dbReference type="GO" id="GO:0008483">
    <property type="term" value="F:transaminase activity"/>
    <property type="evidence" value="ECO:0007669"/>
    <property type="project" value="TreeGrafter"/>
</dbReference>
<dbReference type="OrthoDB" id="9804264at2"/>